<dbReference type="PANTHER" id="PTHR46797:SF1">
    <property type="entry name" value="METHYLPHOSPHONATE SYNTHASE"/>
    <property type="match status" value="1"/>
</dbReference>
<dbReference type="InterPro" id="IPR001387">
    <property type="entry name" value="Cro/C1-type_HTH"/>
</dbReference>
<dbReference type="SMART" id="SM00530">
    <property type="entry name" value="HTH_XRE"/>
    <property type="match status" value="1"/>
</dbReference>
<feature type="domain" description="HTH cro/C1-type" evidence="2">
    <location>
        <begin position="8"/>
        <end position="62"/>
    </location>
</feature>
<proteinExistence type="predicted"/>
<gene>
    <name evidence="3" type="ORF">CLOBOL_05522</name>
</gene>
<dbReference type="HOGENOM" id="CLU_066192_17_15_9"/>
<dbReference type="CDD" id="cd00093">
    <property type="entry name" value="HTH_XRE"/>
    <property type="match status" value="1"/>
</dbReference>
<evidence type="ECO:0000313" key="3">
    <source>
        <dbReference type="EMBL" id="EDP14130.1"/>
    </source>
</evidence>
<reference evidence="3 4" key="1">
    <citation type="submission" date="2007-08" db="EMBL/GenBank/DDBJ databases">
        <authorList>
            <person name="Fulton L."/>
            <person name="Clifton S."/>
            <person name="Fulton B."/>
            <person name="Xu J."/>
            <person name="Minx P."/>
            <person name="Pepin K.H."/>
            <person name="Johnson M."/>
            <person name="Thiruvilangam P."/>
            <person name="Bhonagiri V."/>
            <person name="Nash W.E."/>
            <person name="Mardis E.R."/>
            <person name="Wilson R.K."/>
        </authorList>
    </citation>
    <scope>NUCLEOTIDE SEQUENCE [LARGE SCALE GENOMIC DNA]</scope>
    <source>
        <strain evidence="4">ATCC BAA-613 / DSM 15670 / CCUG 46953 / JCM 12243 / WAL 16351</strain>
    </source>
</reference>
<dbReference type="PANTHER" id="PTHR46797">
    <property type="entry name" value="HTH-TYPE TRANSCRIPTIONAL REGULATOR"/>
    <property type="match status" value="1"/>
</dbReference>
<dbReference type="EMBL" id="ABCC02000041">
    <property type="protein sequence ID" value="EDP14130.1"/>
    <property type="molecule type" value="Genomic_DNA"/>
</dbReference>
<protein>
    <recommendedName>
        <fullName evidence="2">HTH cro/C1-type domain-containing protein</fullName>
    </recommendedName>
</protein>
<dbReference type="GeneID" id="97203668"/>
<dbReference type="GO" id="GO:0005829">
    <property type="term" value="C:cytosol"/>
    <property type="evidence" value="ECO:0007669"/>
    <property type="project" value="TreeGrafter"/>
</dbReference>
<dbReference type="GO" id="GO:0003700">
    <property type="term" value="F:DNA-binding transcription factor activity"/>
    <property type="evidence" value="ECO:0007669"/>
    <property type="project" value="TreeGrafter"/>
</dbReference>
<keyword evidence="1" id="KW-0238">DNA-binding</keyword>
<accession>A8RZX7</accession>
<dbReference type="PaxDb" id="411902-CLOBOL_05522"/>
<evidence type="ECO:0000256" key="1">
    <source>
        <dbReference type="ARBA" id="ARBA00023125"/>
    </source>
</evidence>
<organism evidence="3 4">
    <name type="scientific">Enterocloster bolteae (strain ATCC BAA-613 / DSM 15670 / CCUG 46953 / JCM 12243 / WAL 16351)</name>
    <name type="common">Clostridium bolteae</name>
    <dbReference type="NCBI Taxonomy" id="411902"/>
    <lineage>
        <taxon>Bacteria</taxon>
        <taxon>Bacillati</taxon>
        <taxon>Bacillota</taxon>
        <taxon>Clostridia</taxon>
        <taxon>Lachnospirales</taxon>
        <taxon>Lachnospiraceae</taxon>
        <taxon>Enterocloster</taxon>
    </lineage>
</organism>
<dbReference type="eggNOG" id="COG1813">
    <property type="taxonomic scope" value="Bacteria"/>
</dbReference>
<dbReference type="RefSeq" id="WP_007037860.1">
    <property type="nucleotide sequence ID" value="NZ_DS480696.1"/>
</dbReference>
<evidence type="ECO:0000259" key="2">
    <source>
        <dbReference type="PROSITE" id="PS50943"/>
    </source>
</evidence>
<sequence length="102" mass="11985">MFDINERIIELRMERHWSEYQLAEKSGIGQSTISSWTRTKSMPTVPNLEKICNAFGITLSQFFADKEERTVSLSPVQQEMLHNFDRLTPEQQENLIRFLSSF</sequence>
<dbReference type="InterPro" id="IPR010982">
    <property type="entry name" value="Lambda_DNA-bd_dom_sf"/>
</dbReference>
<dbReference type="Pfam" id="PF01381">
    <property type="entry name" value="HTH_3"/>
    <property type="match status" value="1"/>
</dbReference>
<dbReference type="SUPFAM" id="SSF47413">
    <property type="entry name" value="lambda repressor-like DNA-binding domains"/>
    <property type="match status" value="1"/>
</dbReference>
<comment type="caution">
    <text evidence="3">The sequence shown here is derived from an EMBL/GenBank/DDBJ whole genome shotgun (WGS) entry which is preliminary data.</text>
</comment>
<dbReference type="GO" id="GO:0003677">
    <property type="term" value="F:DNA binding"/>
    <property type="evidence" value="ECO:0007669"/>
    <property type="project" value="UniProtKB-KW"/>
</dbReference>
<dbReference type="Gene3D" id="1.10.260.40">
    <property type="entry name" value="lambda repressor-like DNA-binding domains"/>
    <property type="match status" value="1"/>
</dbReference>
<reference evidence="3 4" key="2">
    <citation type="submission" date="2007-09" db="EMBL/GenBank/DDBJ databases">
        <title>Draft genome sequence of Clostridium bolteae (ATCC BAA-613).</title>
        <authorList>
            <person name="Sudarsanam P."/>
            <person name="Ley R."/>
            <person name="Guruge J."/>
            <person name="Turnbaugh P.J."/>
            <person name="Mahowald M."/>
            <person name="Liep D."/>
            <person name="Gordon J."/>
        </authorList>
    </citation>
    <scope>NUCLEOTIDE SEQUENCE [LARGE SCALE GENOMIC DNA]</scope>
    <source>
        <strain evidence="4">ATCC BAA-613 / DSM 15670 / CCUG 46953 / JCM 12243 / WAL 16351</strain>
    </source>
</reference>
<dbReference type="InterPro" id="IPR050807">
    <property type="entry name" value="TransReg_Diox_bact_type"/>
</dbReference>
<evidence type="ECO:0000313" key="4">
    <source>
        <dbReference type="Proteomes" id="UP000005396"/>
    </source>
</evidence>
<dbReference type="PROSITE" id="PS50943">
    <property type="entry name" value="HTH_CROC1"/>
    <property type="match status" value="1"/>
</dbReference>
<dbReference type="Proteomes" id="UP000005396">
    <property type="component" value="Unassembled WGS sequence"/>
</dbReference>
<dbReference type="AlphaFoldDB" id="A8RZX7"/>
<name>A8RZX7_ENTBW</name>